<dbReference type="InterPro" id="IPR012347">
    <property type="entry name" value="Ferritin-like"/>
</dbReference>
<sequence length="162" mass="16642">MTRTTRGTTRRAQDSAEVPDTPALRATQAALAAEHAAVYGYGVVGARIGAERDAEVREAYTGHRARRDALRRTVLDLGAVPEAAAAAYALPFEVTDTATAQALAADLEARLAGAYADLVLVATGASRRDAAAALRESAVRAARWSGTGTAFPGLAEYAGGGA</sequence>
<reference evidence="2" key="1">
    <citation type="submission" date="2019-08" db="EMBL/GenBank/DDBJ databases">
        <title>Complete genome sequence of a mangrove-derived Streptomyces xiamenensis.</title>
        <authorList>
            <person name="Xu J."/>
        </authorList>
    </citation>
    <scope>NUCLEOTIDE SEQUENCE</scope>
    <source>
        <strain evidence="2">318</strain>
    </source>
</reference>
<dbReference type="HOGENOM" id="CLU_125489_0_0_11"/>
<dbReference type="Gene3D" id="1.20.1260.10">
    <property type="match status" value="1"/>
</dbReference>
<dbReference type="PATRIC" id="fig|408015.6.peg.4520"/>
<protein>
    <recommendedName>
        <fullName evidence="1">DUF4439 domain-containing protein</fullName>
    </recommendedName>
</protein>
<dbReference type="KEGG" id="sxi:SXIM_44650"/>
<dbReference type="InterPro" id="IPR029447">
    <property type="entry name" value="DUF4439"/>
</dbReference>
<feature type="domain" description="DUF4439" evidence="1">
    <location>
        <begin position="26"/>
        <end position="156"/>
    </location>
</feature>
<dbReference type="EMBL" id="CP009922">
    <property type="protein sequence ID" value="AKG45849.1"/>
    <property type="molecule type" value="Genomic_DNA"/>
</dbReference>
<dbReference type="SUPFAM" id="SSF47240">
    <property type="entry name" value="Ferritin-like"/>
    <property type="match status" value="1"/>
</dbReference>
<keyword evidence="3" id="KW-1185">Reference proteome</keyword>
<accession>A0A0F7FYK8</accession>
<dbReference type="Pfam" id="PF14530">
    <property type="entry name" value="DUF4439"/>
    <property type="match status" value="1"/>
</dbReference>
<dbReference type="InterPro" id="IPR009078">
    <property type="entry name" value="Ferritin-like_SF"/>
</dbReference>
<name>A0A0F7FYK8_9ACTN</name>
<organism evidence="2 3">
    <name type="scientific">Streptomyces xiamenensis</name>
    <dbReference type="NCBI Taxonomy" id="408015"/>
    <lineage>
        <taxon>Bacteria</taxon>
        <taxon>Bacillati</taxon>
        <taxon>Actinomycetota</taxon>
        <taxon>Actinomycetes</taxon>
        <taxon>Kitasatosporales</taxon>
        <taxon>Streptomycetaceae</taxon>
        <taxon>Streptomyces</taxon>
    </lineage>
</organism>
<dbReference type="STRING" id="408015.SXIM_44650"/>
<evidence type="ECO:0000313" key="2">
    <source>
        <dbReference type="EMBL" id="AKG45849.1"/>
    </source>
</evidence>
<dbReference type="RefSeq" id="WP_030738179.1">
    <property type="nucleotide sequence ID" value="NZ_CP009922.3"/>
</dbReference>
<gene>
    <name evidence="2" type="ORF">SXIM_44650</name>
</gene>
<evidence type="ECO:0000259" key="1">
    <source>
        <dbReference type="Pfam" id="PF14530"/>
    </source>
</evidence>
<dbReference type="Proteomes" id="UP000034034">
    <property type="component" value="Chromosome"/>
</dbReference>
<evidence type="ECO:0000313" key="3">
    <source>
        <dbReference type="Proteomes" id="UP000034034"/>
    </source>
</evidence>
<dbReference type="AlphaFoldDB" id="A0A0F7FYK8"/>
<proteinExistence type="predicted"/>